<dbReference type="Proteomes" id="UP000465622">
    <property type="component" value="Chromosome"/>
</dbReference>
<dbReference type="InterPro" id="IPR025751">
    <property type="entry name" value="RsbRD_N_dom"/>
</dbReference>
<dbReference type="RefSeq" id="WP_036430824.1">
    <property type="nucleotide sequence ID" value="NZ_JAJJNE010000014.1"/>
</dbReference>
<name>A0AAI8TT19_MYCME</name>
<reference evidence="4" key="3">
    <citation type="submission" date="2023-03" db="EMBL/GenBank/DDBJ databases">
        <title>Draft genome sequence of a Mycolicibacterium mageritense strain H4_3_1 isolated from a hybrid biological-inorganic system reactor.</title>
        <authorList>
            <person name="Feng X."/>
            <person name="Kazama D."/>
            <person name="Sato K."/>
            <person name="Kobayashi H."/>
        </authorList>
    </citation>
    <scope>NUCLEOTIDE SEQUENCE</scope>
    <source>
        <strain evidence="4">H4_3_1</strain>
    </source>
</reference>
<accession>A0AAI8TT19</accession>
<feature type="domain" description="PucR C-terminal helix-turn-helix" evidence="1">
    <location>
        <begin position="340"/>
        <end position="397"/>
    </location>
</feature>
<evidence type="ECO:0000313" key="3">
    <source>
        <dbReference type="EMBL" id="BBX33374.1"/>
    </source>
</evidence>
<dbReference type="AlphaFoldDB" id="A0AAI8TT19"/>
<gene>
    <name evidence="4" type="ORF">hbim_01957</name>
    <name evidence="3" type="ORF">MMAGJ_26560</name>
</gene>
<evidence type="ECO:0000313" key="4">
    <source>
        <dbReference type="EMBL" id="BDY28027.1"/>
    </source>
</evidence>
<dbReference type="Pfam" id="PF13556">
    <property type="entry name" value="HTH_30"/>
    <property type="match status" value="1"/>
</dbReference>
<dbReference type="InterPro" id="IPR042070">
    <property type="entry name" value="PucR_C-HTH_sf"/>
</dbReference>
<organism evidence="4 6">
    <name type="scientific">Mycolicibacterium mageritense</name>
    <name type="common">Mycobacterium mageritense</name>
    <dbReference type="NCBI Taxonomy" id="53462"/>
    <lineage>
        <taxon>Bacteria</taxon>
        <taxon>Bacillati</taxon>
        <taxon>Actinomycetota</taxon>
        <taxon>Actinomycetes</taxon>
        <taxon>Mycobacteriales</taxon>
        <taxon>Mycobacteriaceae</taxon>
        <taxon>Mycolicibacterium</taxon>
    </lineage>
</organism>
<dbReference type="PANTHER" id="PTHR33744">
    <property type="entry name" value="CARBOHYDRATE DIACID REGULATOR"/>
    <property type="match status" value="1"/>
</dbReference>
<evidence type="ECO:0000313" key="5">
    <source>
        <dbReference type="Proteomes" id="UP000465622"/>
    </source>
</evidence>
<dbReference type="EMBL" id="AP027452">
    <property type="protein sequence ID" value="BDY28027.1"/>
    <property type="molecule type" value="Genomic_DNA"/>
</dbReference>
<dbReference type="PANTHER" id="PTHR33744:SF7">
    <property type="entry name" value="PUCR FAMILY TRANSCRIPTIONAL REGULATOR"/>
    <property type="match status" value="1"/>
</dbReference>
<sequence>MPATNTPITTQQQLADRLAQRTQLLTVEAVQALCARIPAYRALPDEAVRGEVTAIIRRNLELIWLSLRTGRESDADALADLTASAARRADEHIPLSDILLAYHIGAEHLWVAISTHVEDIDLLAYAAGTLQAHLRAATAAVLAGYGAEQAPTYDDLVAKQALLTALISGTDPNSTAAQVGLPIASSYWVVVMSIARHPDENLPEVDQDVVRCRKARRLQRELNRLALGRALCDVMADGGISLIPSSPDIPVDRVREQLLAIERAVGAPLLAALAPSTPTDVPTTLAQARELLAVARNHGRQCGVVTLEDIAVEFQLSRPSAAHTVLVEILRPLFDHERTMETFAAYLDCGCDRSVAAQQLNVHTNTVGYRLRKATMLTGLDLTNPRDIVRATAALAAYRAVTGQSEVPHPFASRL</sequence>
<dbReference type="InterPro" id="IPR051448">
    <property type="entry name" value="CdaR-like_regulators"/>
</dbReference>
<dbReference type="Gene3D" id="1.10.10.2840">
    <property type="entry name" value="PucR C-terminal helix-turn-helix domain"/>
    <property type="match status" value="1"/>
</dbReference>
<evidence type="ECO:0000259" key="1">
    <source>
        <dbReference type="Pfam" id="PF13556"/>
    </source>
</evidence>
<proteinExistence type="predicted"/>
<reference evidence="3" key="2">
    <citation type="submission" date="2020-02" db="EMBL/GenBank/DDBJ databases">
        <authorList>
            <person name="Matsumoto Y."/>
            <person name="Motooka D."/>
            <person name="Nakamura S."/>
        </authorList>
    </citation>
    <scope>NUCLEOTIDE SEQUENCE</scope>
    <source>
        <strain evidence="3">JCM 12375</strain>
    </source>
</reference>
<evidence type="ECO:0000259" key="2">
    <source>
        <dbReference type="Pfam" id="PF14361"/>
    </source>
</evidence>
<protein>
    <submittedName>
        <fullName evidence="3">Transcriptional regulator</fullName>
    </submittedName>
</protein>
<dbReference type="Pfam" id="PF14361">
    <property type="entry name" value="RsbRD_N"/>
    <property type="match status" value="1"/>
</dbReference>
<dbReference type="Proteomes" id="UP001241092">
    <property type="component" value="Chromosome"/>
</dbReference>
<dbReference type="InterPro" id="IPR025736">
    <property type="entry name" value="PucR_C-HTH_dom"/>
</dbReference>
<feature type="domain" description="RsbT co-antagonist protein RsbRD N-terminal" evidence="2">
    <location>
        <begin position="26"/>
        <end position="150"/>
    </location>
</feature>
<keyword evidence="5" id="KW-1185">Reference proteome</keyword>
<evidence type="ECO:0000313" key="6">
    <source>
        <dbReference type="Proteomes" id="UP001241092"/>
    </source>
</evidence>
<dbReference type="EMBL" id="AP022567">
    <property type="protein sequence ID" value="BBX33374.1"/>
    <property type="molecule type" value="Genomic_DNA"/>
</dbReference>
<reference evidence="3 5" key="1">
    <citation type="journal article" date="2019" name="Emerg. Microbes Infect.">
        <title>Comprehensive subspecies identification of 175 nontuberculous mycobacteria species based on 7547 genomic profiles.</title>
        <authorList>
            <person name="Matsumoto Y."/>
            <person name="Kinjo T."/>
            <person name="Motooka D."/>
            <person name="Nabeya D."/>
            <person name="Jung N."/>
            <person name="Uechi K."/>
            <person name="Horii T."/>
            <person name="Iida T."/>
            <person name="Fujita J."/>
            <person name="Nakamura S."/>
        </authorList>
    </citation>
    <scope>NUCLEOTIDE SEQUENCE [LARGE SCALE GENOMIC DNA]</scope>
    <source>
        <strain evidence="3 5">JCM 12375</strain>
    </source>
</reference>